<dbReference type="EMBL" id="BKAJ01000065">
    <property type="protein sequence ID" value="GEP56363.1"/>
    <property type="molecule type" value="Genomic_DNA"/>
</dbReference>
<dbReference type="Pfam" id="PF02515">
    <property type="entry name" value="CoA_transf_3"/>
    <property type="match status" value="1"/>
</dbReference>
<proteinExistence type="predicted"/>
<accession>A0A512NBQ0</accession>
<comment type="caution">
    <text evidence="2">The sequence shown here is derived from an EMBL/GenBank/DDBJ whole genome shotgun (WGS) entry which is preliminary data.</text>
</comment>
<organism evidence="2 3">
    <name type="scientific">Reyranella soli</name>
    <dbReference type="NCBI Taxonomy" id="1230389"/>
    <lineage>
        <taxon>Bacteria</taxon>
        <taxon>Pseudomonadati</taxon>
        <taxon>Pseudomonadota</taxon>
        <taxon>Alphaproteobacteria</taxon>
        <taxon>Hyphomicrobiales</taxon>
        <taxon>Reyranellaceae</taxon>
        <taxon>Reyranella</taxon>
    </lineage>
</organism>
<sequence>MEPEEWNEMPGALEGLKVVDLSRVLGGPYCAQMLADHGAEVIKIEPPQGDETRLWGPPFDQEGISAYFAGINRNKRTVALDLSKKEGREVLEKLLETADVLIENFKTGTMEKWGIGYETLSQKFPRLIHARVSGFGADGPLGGFPGYDAMVQASAGLVSVNGAPEAGPVRIGVPVVDLSTGMNACMGILMAMYERNRSGKGQFVDATLYDSAVALHQPHAPNYFMAGLKPKLYGNSHGNLAPYANFPTKGRNIVIGAGNDGQFRKLTQMLGKPELADDPRFKTNKDRVAHRDELEAELRALTKDRNGEAFANELMQNGVPSGAVMEVPDVMEHPHTKHRNMVWEKDGWRNVGNPVKLSRTPAAARSKPRTFGADTRKVLGEVGYSATEIDKLLATGVAFTEIRK</sequence>
<dbReference type="InterPro" id="IPR003673">
    <property type="entry name" value="CoA-Trfase_fam_III"/>
</dbReference>
<gene>
    <name evidence="2" type="ORF">RSO01_35290</name>
</gene>
<dbReference type="Gene3D" id="3.40.50.10540">
    <property type="entry name" value="Crotonobetainyl-coa:carnitine coa-transferase, domain 1"/>
    <property type="match status" value="1"/>
</dbReference>
<dbReference type="AlphaFoldDB" id="A0A512NBQ0"/>
<dbReference type="PANTHER" id="PTHR48207">
    <property type="entry name" value="SUCCINATE--HYDROXYMETHYLGLUTARATE COA-TRANSFERASE"/>
    <property type="match status" value="1"/>
</dbReference>
<evidence type="ECO:0000313" key="3">
    <source>
        <dbReference type="Proteomes" id="UP000321058"/>
    </source>
</evidence>
<keyword evidence="1 2" id="KW-0808">Transferase</keyword>
<protein>
    <submittedName>
        <fullName evidence="2">CoA transferase</fullName>
    </submittedName>
</protein>
<reference evidence="2 3" key="1">
    <citation type="submission" date="2019-07" db="EMBL/GenBank/DDBJ databases">
        <title>Whole genome shotgun sequence of Reyranella soli NBRC 108950.</title>
        <authorList>
            <person name="Hosoyama A."/>
            <person name="Uohara A."/>
            <person name="Ohji S."/>
            <person name="Ichikawa N."/>
        </authorList>
    </citation>
    <scope>NUCLEOTIDE SEQUENCE [LARGE SCALE GENOMIC DNA]</scope>
    <source>
        <strain evidence="2 3">NBRC 108950</strain>
    </source>
</reference>
<dbReference type="InterPro" id="IPR044855">
    <property type="entry name" value="CoA-Trfase_III_dom3_sf"/>
</dbReference>
<dbReference type="PANTHER" id="PTHR48207:SF3">
    <property type="entry name" value="SUCCINATE--HYDROXYMETHYLGLUTARATE COA-TRANSFERASE"/>
    <property type="match status" value="1"/>
</dbReference>
<keyword evidence="3" id="KW-1185">Reference proteome</keyword>
<name>A0A512NBQ0_9HYPH</name>
<dbReference type="RefSeq" id="WP_246158526.1">
    <property type="nucleotide sequence ID" value="NZ_BKAJ01000065.1"/>
</dbReference>
<dbReference type="Gene3D" id="3.30.1540.10">
    <property type="entry name" value="formyl-coa transferase, domain 3"/>
    <property type="match status" value="1"/>
</dbReference>
<dbReference type="Proteomes" id="UP000321058">
    <property type="component" value="Unassembled WGS sequence"/>
</dbReference>
<dbReference type="GO" id="GO:0008410">
    <property type="term" value="F:CoA-transferase activity"/>
    <property type="evidence" value="ECO:0007669"/>
    <property type="project" value="TreeGrafter"/>
</dbReference>
<evidence type="ECO:0000256" key="1">
    <source>
        <dbReference type="ARBA" id="ARBA00022679"/>
    </source>
</evidence>
<dbReference type="SUPFAM" id="SSF89796">
    <property type="entry name" value="CoA-transferase family III (CaiB/BaiF)"/>
    <property type="match status" value="1"/>
</dbReference>
<dbReference type="InterPro" id="IPR050483">
    <property type="entry name" value="CoA-transferase_III_domain"/>
</dbReference>
<evidence type="ECO:0000313" key="2">
    <source>
        <dbReference type="EMBL" id="GEP56363.1"/>
    </source>
</evidence>
<dbReference type="InterPro" id="IPR023606">
    <property type="entry name" value="CoA-Trfase_III_dom_1_sf"/>
</dbReference>